<evidence type="ECO:0000313" key="6">
    <source>
        <dbReference type="Proteomes" id="UP000005631"/>
    </source>
</evidence>
<dbReference type="PANTHER" id="PTHR32183">
    <property type="match status" value="1"/>
</dbReference>
<dbReference type="PANTHER" id="PTHR32183:SF6">
    <property type="entry name" value="CYSTEINE SULFINATE DESULFINASE_CYSTEINE DESULFURASE AND RELATED ENZYMES"/>
    <property type="match status" value="1"/>
</dbReference>
<dbReference type="HOGENOM" id="CLU_056435_1_2_10"/>
<keyword evidence="4" id="KW-0949">S-adenosyl-L-methionine</keyword>
<dbReference type="STRING" id="926562.Oweho_0784"/>
<dbReference type="SUPFAM" id="SSF53335">
    <property type="entry name" value="S-adenosyl-L-methionine-dependent methyltransferases"/>
    <property type="match status" value="1"/>
</dbReference>
<dbReference type="GO" id="GO:0032259">
    <property type="term" value="P:methylation"/>
    <property type="evidence" value="ECO:0007669"/>
    <property type="project" value="UniProtKB-KW"/>
</dbReference>
<evidence type="ECO:0000256" key="2">
    <source>
        <dbReference type="ARBA" id="ARBA00022603"/>
    </source>
</evidence>
<dbReference type="InterPro" id="IPR008854">
    <property type="entry name" value="TPMT"/>
</dbReference>
<sequence>MDTYWTDRYKNSNTPWDMGSPSPPLTAFLQKLVHKDQEILIPGAGNAYEIEWLHKNGFTNAYVMDISQIPLDNLKSRVPDFPDSHLLFGDFFGLDKKFDLIIEQTFFCALQPNQRKDYVKKMAEIIKPGGKLAGVLFDFALTEQGPPFGGSQEEYEKLFSPYFTIAKMERCYNSIKPRMGSELFFELIKP</sequence>
<accession>G8R247</accession>
<protein>
    <submittedName>
        <fullName evidence="5">Thiopurine S-methyltransferase (TPMT)</fullName>
    </submittedName>
</protein>
<keyword evidence="1" id="KW-0597">Phosphoprotein</keyword>
<evidence type="ECO:0000256" key="1">
    <source>
        <dbReference type="ARBA" id="ARBA00022553"/>
    </source>
</evidence>
<organism evidence="5 6">
    <name type="scientific">Owenweeksia hongkongensis (strain DSM 17368 / CIP 108786 / JCM 12287 / NRRL B-23963 / UST20020801)</name>
    <dbReference type="NCBI Taxonomy" id="926562"/>
    <lineage>
        <taxon>Bacteria</taxon>
        <taxon>Pseudomonadati</taxon>
        <taxon>Bacteroidota</taxon>
        <taxon>Flavobacteriia</taxon>
        <taxon>Flavobacteriales</taxon>
        <taxon>Owenweeksiaceae</taxon>
        <taxon>Owenweeksia</taxon>
    </lineage>
</organism>
<dbReference type="Proteomes" id="UP000005631">
    <property type="component" value="Chromosome"/>
</dbReference>
<evidence type="ECO:0000256" key="4">
    <source>
        <dbReference type="ARBA" id="ARBA00022691"/>
    </source>
</evidence>
<name>G8R247_OWEHD</name>
<keyword evidence="2 5" id="KW-0489">Methyltransferase</keyword>
<reference evidence="5 6" key="1">
    <citation type="journal article" date="2012" name="Stand. Genomic Sci.">
        <title>Genome sequence of the orange-pigmented seawater bacterium Owenweeksia hongkongensis type strain (UST20020801(T)).</title>
        <authorList>
            <person name="Riedel T."/>
            <person name="Held B."/>
            <person name="Nolan M."/>
            <person name="Lucas S."/>
            <person name="Lapidus A."/>
            <person name="Tice H."/>
            <person name="Del Rio T.G."/>
            <person name="Cheng J.F."/>
            <person name="Han C."/>
            <person name="Tapia R."/>
            <person name="Goodwin L.A."/>
            <person name="Pitluck S."/>
            <person name="Liolios K."/>
            <person name="Mavromatis K."/>
            <person name="Pagani I."/>
            <person name="Ivanova N."/>
            <person name="Mikhailova N."/>
            <person name="Pati A."/>
            <person name="Chen A."/>
            <person name="Palaniappan K."/>
            <person name="Rohde M."/>
            <person name="Tindall B.J."/>
            <person name="Detter J.C."/>
            <person name="Goker M."/>
            <person name="Woyke T."/>
            <person name="Bristow J."/>
            <person name="Eisen J.A."/>
            <person name="Markowitz V."/>
            <person name="Hugenholtz P."/>
            <person name="Klenk H.P."/>
            <person name="Kyrpides N.C."/>
        </authorList>
    </citation>
    <scope>NUCLEOTIDE SEQUENCE</scope>
    <source>
        <strain evidence="6">DSM 17368 / JCM 12287 / NRRL B-23963</strain>
    </source>
</reference>
<dbReference type="Gene3D" id="3.40.50.150">
    <property type="entry name" value="Vaccinia Virus protein VP39"/>
    <property type="match status" value="1"/>
</dbReference>
<dbReference type="PROSITE" id="PS51585">
    <property type="entry name" value="SAM_MT_TPMT"/>
    <property type="match status" value="1"/>
</dbReference>
<dbReference type="OrthoDB" id="9778208at2"/>
<dbReference type="eggNOG" id="COG0500">
    <property type="taxonomic scope" value="Bacteria"/>
</dbReference>
<dbReference type="KEGG" id="oho:Oweho_0784"/>
<keyword evidence="6" id="KW-1185">Reference proteome</keyword>
<proteinExistence type="predicted"/>
<dbReference type="GO" id="GO:0008757">
    <property type="term" value="F:S-adenosylmethionine-dependent methyltransferase activity"/>
    <property type="evidence" value="ECO:0007669"/>
    <property type="project" value="InterPro"/>
</dbReference>
<evidence type="ECO:0000313" key="5">
    <source>
        <dbReference type="EMBL" id="AEV31797.1"/>
    </source>
</evidence>
<dbReference type="Pfam" id="PF05724">
    <property type="entry name" value="TPMT"/>
    <property type="match status" value="1"/>
</dbReference>
<dbReference type="CDD" id="cd02440">
    <property type="entry name" value="AdoMet_MTases"/>
    <property type="match status" value="1"/>
</dbReference>
<gene>
    <name evidence="5" type="ordered locus">Oweho_0784</name>
</gene>
<dbReference type="EMBL" id="CP003156">
    <property type="protein sequence ID" value="AEV31797.1"/>
    <property type="molecule type" value="Genomic_DNA"/>
</dbReference>
<evidence type="ECO:0000256" key="3">
    <source>
        <dbReference type="ARBA" id="ARBA00022679"/>
    </source>
</evidence>
<dbReference type="AlphaFoldDB" id="G8R247"/>
<keyword evidence="3 5" id="KW-0808">Transferase</keyword>
<dbReference type="InterPro" id="IPR029063">
    <property type="entry name" value="SAM-dependent_MTases_sf"/>
</dbReference>